<accession>A0AAD5YX85</accession>
<name>A0AAD5YX85_9AGAR</name>
<dbReference type="EMBL" id="JANIEX010000241">
    <property type="protein sequence ID" value="KAJ3570372.1"/>
    <property type="molecule type" value="Genomic_DNA"/>
</dbReference>
<evidence type="ECO:0000259" key="3">
    <source>
        <dbReference type="Pfam" id="PF21294"/>
    </source>
</evidence>
<proteinExistence type="predicted"/>
<keyword evidence="1" id="KW-1133">Transmembrane helix</keyword>
<evidence type="ECO:0000313" key="4">
    <source>
        <dbReference type="EMBL" id="KAJ3570372.1"/>
    </source>
</evidence>
<feature type="chain" id="PRO_5042044871" description="Polysaccharide lyase 14 domain-containing protein" evidence="2">
    <location>
        <begin position="20"/>
        <end position="350"/>
    </location>
</feature>
<dbReference type="PANTHER" id="PTHR40124:SF1">
    <property type="entry name" value="DISAGGREGATASE RELATED REPEAT PROTEIN"/>
    <property type="match status" value="1"/>
</dbReference>
<feature type="domain" description="Polysaccharide lyase 14" evidence="3">
    <location>
        <begin position="96"/>
        <end position="305"/>
    </location>
</feature>
<organism evidence="4 5">
    <name type="scientific">Leucocoprinus birnbaumii</name>
    <dbReference type="NCBI Taxonomy" id="56174"/>
    <lineage>
        <taxon>Eukaryota</taxon>
        <taxon>Fungi</taxon>
        <taxon>Dikarya</taxon>
        <taxon>Basidiomycota</taxon>
        <taxon>Agaricomycotina</taxon>
        <taxon>Agaricomycetes</taxon>
        <taxon>Agaricomycetidae</taxon>
        <taxon>Agaricales</taxon>
        <taxon>Agaricineae</taxon>
        <taxon>Agaricaceae</taxon>
        <taxon>Leucocoprinus</taxon>
    </lineage>
</organism>
<dbReference type="InterPro" id="IPR048958">
    <property type="entry name" value="Polysacc_lyase_14"/>
</dbReference>
<comment type="caution">
    <text evidence="4">The sequence shown here is derived from an EMBL/GenBank/DDBJ whole genome shotgun (WGS) entry which is preliminary data.</text>
</comment>
<dbReference type="AlphaFoldDB" id="A0AAD5YX85"/>
<dbReference type="Pfam" id="PF21294">
    <property type="entry name" value="Polysacc_lyase_14"/>
    <property type="match status" value="1"/>
</dbReference>
<keyword evidence="5" id="KW-1185">Reference proteome</keyword>
<protein>
    <recommendedName>
        <fullName evidence="3">Polysaccharide lyase 14 domain-containing protein</fullName>
    </recommendedName>
</protein>
<dbReference type="Proteomes" id="UP001213000">
    <property type="component" value="Unassembled WGS sequence"/>
</dbReference>
<evidence type="ECO:0000313" key="5">
    <source>
        <dbReference type="Proteomes" id="UP001213000"/>
    </source>
</evidence>
<keyword evidence="1" id="KW-0812">Transmembrane</keyword>
<evidence type="ECO:0000256" key="1">
    <source>
        <dbReference type="SAM" id="Phobius"/>
    </source>
</evidence>
<keyword evidence="2" id="KW-0732">Signal</keyword>
<evidence type="ECO:0000256" key="2">
    <source>
        <dbReference type="SAM" id="SignalP"/>
    </source>
</evidence>
<keyword evidence="1" id="KW-0472">Membrane</keyword>
<sequence>MLQLLIPLSILSSPAFVRAQTLVMASALAAQYTLTTSTAFPFPSATLAPTDTVNHIVSQWSLGKGHIQDGESDVAFVQNPFPNSPPISSSDPATSGNSTVLQVTYPQGSFSQGTGGTQFYNLWNTTDGSTFGSMLLSYEMAFDSNFTWVKGGKLPGLRGGLDGTGCSGGDSVPNGVECFSSRVMWRKFAEGEVYAYIPTPNGLCKDKDVICNSDFGTSFNRGGFGFLPGQWLRISMLVQMNNPPNIANGQIQLYYNDRLAISQTGLQLRSADSLSINGLYFSTFFGGSDSSWATPTNQHTYFRNIQMWGSSAVSNLTGDPVQSSGFITTPTPLISLLFLSSVYLWILSFL</sequence>
<dbReference type="PANTHER" id="PTHR40124">
    <property type="match status" value="1"/>
</dbReference>
<dbReference type="Gene3D" id="2.60.120.200">
    <property type="match status" value="1"/>
</dbReference>
<feature type="transmembrane region" description="Helical" evidence="1">
    <location>
        <begin position="332"/>
        <end position="349"/>
    </location>
</feature>
<gene>
    <name evidence="4" type="ORF">NP233_g4459</name>
</gene>
<feature type="signal peptide" evidence="2">
    <location>
        <begin position="1"/>
        <end position="19"/>
    </location>
</feature>
<reference evidence="4" key="1">
    <citation type="submission" date="2022-07" db="EMBL/GenBank/DDBJ databases">
        <title>Genome Sequence of Leucocoprinus birnbaumii.</title>
        <authorList>
            <person name="Buettner E."/>
        </authorList>
    </citation>
    <scope>NUCLEOTIDE SEQUENCE</scope>
    <source>
        <strain evidence="4">VT141</strain>
    </source>
</reference>